<protein>
    <submittedName>
        <fullName evidence="5">Restriction modification system DNA specificity domain protein</fullName>
    </submittedName>
</protein>
<reference evidence="6" key="2">
    <citation type="submission" date="2011-02" db="EMBL/GenBank/DDBJ databases">
        <title>The complete genome of Fluviicola taffensis DSM 16823.</title>
        <authorList>
            <consortium name="US DOE Joint Genome Institute (JGI-PGF)"/>
            <person name="Lucas S."/>
            <person name="Copeland A."/>
            <person name="Lapidus A."/>
            <person name="Bruce D."/>
            <person name="Goodwin L."/>
            <person name="Pitluck S."/>
            <person name="Kyrpides N."/>
            <person name="Mavromatis K."/>
            <person name="Ivanova N."/>
            <person name="Mikhailova N."/>
            <person name="Pagani I."/>
            <person name="Chertkov O."/>
            <person name="Detter J.C."/>
            <person name="Han C."/>
            <person name="Tapia R."/>
            <person name="Land M."/>
            <person name="Hauser L."/>
            <person name="Markowitz V."/>
            <person name="Cheng J.-F."/>
            <person name="Hugenholtz P."/>
            <person name="Woyke T."/>
            <person name="Wu D."/>
            <person name="Tindall B."/>
            <person name="Pomrenke H.G."/>
            <person name="Brambilla E."/>
            <person name="Klenk H.-P."/>
            <person name="Eisen J.A."/>
        </authorList>
    </citation>
    <scope>NUCLEOTIDE SEQUENCE [LARGE SCALE GENOMIC DNA]</scope>
    <source>
        <strain evidence="6">DSM 16823 / RW262 / RW262</strain>
    </source>
</reference>
<organism evidence="5 6">
    <name type="scientific">Fluviicola taffensis (strain DSM 16823 / NCIMB 13979 / RW262)</name>
    <dbReference type="NCBI Taxonomy" id="755732"/>
    <lineage>
        <taxon>Bacteria</taxon>
        <taxon>Pseudomonadati</taxon>
        <taxon>Bacteroidota</taxon>
        <taxon>Flavobacteriia</taxon>
        <taxon>Flavobacteriales</taxon>
        <taxon>Crocinitomicaceae</taxon>
        <taxon>Fluviicola</taxon>
    </lineage>
</organism>
<dbReference type="Gene3D" id="3.90.220.20">
    <property type="entry name" value="DNA methylase specificity domains"/>
    <property type="match status" value="2"/>
</dbReference>
<dbReference type="RefSeq" id="WP_013687705.1">
    <property type="nucleotide sequence ID" value="NC_015321.1"/>
</dbReference>
<evidence type="ECO:0000256" key="1">
    <source>
        <dbReference type="ARBA" id="ARBA00010923"/>
    </source>
</evidence>
<evidence type="ECO:0000259" key="4">
    <source>
        <dbReference type="Pfam" id="PF01420"/>
    </source>
</evidence>
<evidence type="ECO:0000256" key="3">
    <source>
        <dbReference type="ARBA" id="ARBA00023125"/>
    </source>
</evidence>
<evidence type="ECO:0000313" key="5">
    <source>
        <dbReference type="EMBL" id="AEA44936.1"/>
    </source>
</evidence>
<dbReference type="NCBIfam" id="NF047740">
    <property type="entry name" value="antiphage_MADS5"/>
    <property type="match status" value="1"/>
</dbReference>
<gene>
    <name evidence="5" type="ordered locus">Fluta_2957</name>
</gene>
<dbReference type="AlphaFoldDB" id="F2IJ66"/>
<feature type="domain" description="Type I restriction modification DNA specificity" evidence="4">
    <location>
        <begin position="272"/>
        <end position="417"/>
    </location>
</feature>
<dbReference type="KEGG" id="fte:Fluta_2957"/>
<dbReference type="Proteomes" id="UP000007463">
    <property type="component" value="Chromosome"/>
</dbReference>
<dbReference type="STRING" id="755732.Fluta_2957"/>
<dbReference type="EMBL" id="CP002542">
    <property type="protein sequence ID" value="AEA44936.1"/>
    <property type="molecule type" value="Genomic_DNA"/>
</dbReference>
<dbReference type="InterPro" id="IPR000055">
    <property type="entry name" value="Restrct_endonuc_typeI_TRD"/>
</dbReference>
<dbReference type="OrthoDB" id="9811611at2"/>
<keyword evidence="3" id="KW-0238">DNA-binding</keyword>
<keyword evidence="2" id="KW-0680">Restriction system</keyword>
<evidence type="ECO:0000313" key="6">
    <source>
        <dbReference type="Proteomes" id="UP000007463"/>
    </source>
</evidence>
<proteinExistence type="inferred from homology"/>
<dbReference type="GO" id="GO:0003677">
    <property type="term" value="F:DNA binding"/>
    <property type="evidence" value="ECO:0007669"/>
    <property type="project" value="UniProtKB-KW"/>
</dbReference>
<dbReference type="HOGENOM" id="CLU_037003_1_0_10"/>
<name>F2IJ66_FLUTR</name>
<accession>F2IJ66</accession>
<keyword evidence="6" id="KW-1185">Reference proteome</keyword>
<feature type="domain" description="Type I restriction modification DNA specificity" evidence="4">
    <location>
        <begin position="44"/>
        <end position="209"/>
    </location>
</feature>
<dbReference type="InterPro" id="IPR052021">
    <property type="entry name" value="Type-I_RS_S_subunit"/>
</dbReference>
<sequence>MKKAIVSSNTINSNSGILKPNFHLNYGKKRIGAAQKNGCPFLPLGEVTKKVFTGGIFKRIFISNPEYGIPYISAQHMMNLNPLDVSKIISKKYTPRQEDMTLRHNQILLSCAGTVGNVRLIGNELDGIIGSQDIIRIIADNSKMLYGYLFAYLSTPTAYNYIQSYIYGSVVPRIEPNTISKLPVPIISREKQVKIHELIKEASHLRTEANNTFSKLINEINTLLEIEIERKNIKYSFRKIRDIKMFEKRLDASYNCGPGRRIYDVISKQDHITLKDISEIFHPMLFGKKQLKGSENGNFLFKSSSMMKMKPETDFVLSLRKVDLYSKLQVKEGWSLISRTGTVGNVVRINKTLADIYIDDHMIRVKPNENYSGLIFIYLKSFYGQKLIEFQKYGSVQEVINSDYIERIPIPKFLLEEKLIMRFNKEVKEASSKIDKAALNEFNSNELIEKEIESWQK</sequence>
<dbReference type="PANTHER" id="PTHR30408">
    <property type="entry name" value="TYPE-1 RESTRICTION ENZYME ECOKI SPECIFICITY PROTEIN"/>
    <property type="match status" value="1"/>
</dbReference>
<dbReference type="eggNOG" id="COG0732">
    <property type="taxonomic scope" value="Bacteria"/>
</dbReference>
<dbReference type="SUPFAM" id="SSF116734">
    <property type="entry name" value="DNA methylase specificity domain"/>
    <property type="match status" value="2"/>
</dbReference>
<dbReference type="InterPro" id="IPR044946">
    <property type="entry name" value="Restrct_endonuc_typeI_TRD_sf"/>
</dbReference>
<evidence type="ECO:0000256" key="2">
    <source>
        <dbReference type="ARBA" id="ARBA00022747"/>
    </source>
</evidence>
<dbReference type="Pfam" id="PF01420">
    <property type="entry name" value="Methylase_S"/>
    <property type="match status" value="2"/>
</dbReference>
<dbReference type="PANTHER" id="PTHR30408:SF12">
    <property type="entry name" value="TYPE I RESTRICTION ENZYME MJAVIII SPECIFICITY SUBUNIT"/>
    <property type="match status" value="1"/>
</dbReference>
<reference evidence="5 6" key="1">
    <citation type="journal article" date="2011" name="Stand. Genomic Sci.">
        <title>Complete genome sequence of the gliding freshwater bacterium Fluviicola taffensis type strain (RW262).</title>
        <authorList>
            <person name="Woyke T."/>
            <person name="Chertkov O."/>
            <person name="Lapidus A."/>
            <person name="Nolan M."/>
            <person name="Lucas S."/>
            <person name="Del Rio T.G."/>
            <person name="Tice H."/>
            <person name="Cheng J.F."/>
            <person name="Tapia R."/>
            <person name="Han C."/>
            <person name="Goodwin L."/>
            <person name="Pitluck S."/>
            <person name="Liolios K."/>
            <person name="Pagani I."/>
            <person name="Ivanova N."/>
            <person name="Huntemann M."/>
            <person name="Mavromatis K."/>
            <person name="Mikhailova N."/>
            <person name="Pati A."/>
            <person name="Chen A."/>
            <person name="Palaniappan K."/>
            <person name="Land M."/>
            <person name="Hauser L."/>
            <person name="Brambilla E.M."/>
            <person name="Rohde M."/>
            <person name="Mwirichia R."/>
            <person name="Sikorski J."/>
            <person name="Tindall B.J."/>
            <person name="Goker M."/>
            <person name="Bristow J."/>
            <person name="Eisen J.A."/>
            <person name="Markowitz V."/>
            <person name="Hugenholtz P."/>
            <person name="Klenk H.P."/>
            <person name="Kyrpides N.C."/>
        </authorList>
    </citation>
    <scope>NUCLEOTIDE SEQUENCE [LARGE SCALE GENOMIC DNA]</scope>
    <source>
        <strain evidence="6">DSM 16823 / RW262 / RW262</strain>
    </source>
</reference>
<dbReference type="REBASE" id="279831">
    <property type="entry name" value="S.FtaORF2956P"/>
</dbReference>
<comment type="similarity">
    <text evidence="1">Belongs to the type-I restriction system S methylase family.</text>
</comment>
<dbReference type="GO" id="GO:0009307">
    <property type="term" value="P:DNA restriction-modification system"/>
    <property type="evidence" value="ECO:0007669"/>
    <property type="project" value="UniProtKB-KW"/>
</dbReference>